<evidence type="ECO:0000256" key="1">
    <source>
        <dbReference type="ARBA" id="ARBA00001968"/>
    </source>
</evidence>
<gene>
    <name evidence="7" type="primary">maf</name>
    <name evidence="7" type="ORF">JW984_16025</name>
</gene>
<dbReference type="EMBL" id="JAFGIX010000086">
    <property type="protein sequence ID" value="MBN1574706.1"/>
    <property type="molecule type" value="Genomic_DNA"/>
</dbReference>
<evidence type="ECO:0000256" key="6">
    <source>
        <dbReference type="HAMAP-Rule" id="MF_00528"/>
    </source>
</evidence>
<dbReference type="GO" id="GO:0047429">
    <property type="term" value="F:nucleoside triphosphate diphosphatase activity"/>
    <property type="evidence" value="ECO:0007669"/>
    <property type="project" value="UniProtKB-EC"/>
</dbReference>
<name>A0A9D8KKK2_9DELT</name>
<comment type="subcellular location">
    <subcellularLocation>
        <location evidence="2 6">Cytoplasm</location>
    </subcellularLocation>
</comment>
<proteinExistence type="inferred from homology"/>
<dbReference type="HAMAP" id="MF_00528">
    <property type="entry name" value="Maf"/>
    <property type="match status" value="1"/>
</dbReference>
<reference evidence="7" key="1">
    <citation type="journal article" date="2021" name="Environ. Microbiol.">
        <title>Genomic characterization of three novel Desulfobacterota classes expand the metabolic and phylogenetic diversity of the phylum.</title>
        <authorList>
            <person name="Murphy C.L."/>
            <person name="Biggerstaff J."/>
            <person name="Eichhorn A."/>
            <person name="Ewing E."/>
            <person name="Shahan R."/>
            <person name="Soriano D."/>
            <person name="Stewart S."/>
            <person name="VanMol K."/>
            <person name="Walker R."/>
            <person name="Walters P."/>
            <person name="Elshahed M.S."/>
            <person name="Youssef N.H."/>
        </authorList>
    </citation>
    <scope>NUCLEOTIDE SEQUENCE</scope>
    <source>
        <strain evidence="7">Zod_Metabat.24</strain>
    </source>
</reference>
<dbReference type="PANTHER" id="PTHR43213">
    <property type="entry name" value="BIFUNCTIONAL DTTP/UTP PYROPHOSPHATASE/METHYLTRANSFERASE PROTEIN-RELATED"/>
    <property type="match status" value="1"/>
</dbReference>
<reference evidence="7" key="2">
    <citation type="submission" date="2021-01" db="EMBL/GenBank/DDBJ databases">
        <authorList>
            <person name="Hahn C.R."/>
            <person name="Youssef N.H."/>
            <person name="Elshahed M."/>
        </authorList>
    </citation>
    <scope>NUCLEOTIDE SEQUENCE</scope>
    <source>
        <strain evidence="7">Zod_Metabat.24</strain>
    </source>
</reference>
<dbReference type="NCBIfam" id="TIGR00172">
    <property type="entry name" value="maf"/>
    <property type="match status" value="1"/>
</dbReference>
<feature type="site" description="Important for substrate specificity" evidence="6">
    <location>
        <position position="72"/>
    </location>
</feature>
<dbReference type="CDD" id="cd00555">
    <property type="entry name" value="Maf"/>
    <property type="match status" value="1"/>
</dbReference>
<dbReference type="InterPro" id="IPR029001">
    <property type="entry name" value="ITPase-like_fam"/>
</dbReference>
<dbReference type="PANTHER" id="PTHR43213:SF5">
    <property type="entry name" value="BIFUNCTIONAL DTTP_UTP PYROPHOSPHATASE_METHYLTRANSFERASE PROTEIN-RELATED"/>
    <property type="match status" value="1"/>
</dbReference>
<dbReference type="FunFam" id="3.90.950.10:FF:000005">
    <property type="entry name" value="7-methyl-GTP pyrophosphatase"/>
    <property type="match status" value="1"/>
</dbReference>
<organism evidence="7 8">
    <name type="scientific">Candidatus Zymogenus saltonus</name>
    <dbReference type="NCBI Taxonomy" id="2844893"/>
    <lineage>
        <taxon>Bacteria</taxon>
        <taxon>Deltaproteobacteria</taxon>
        <taxon>Candidatus Zymogenia</taxon>
        <taxon>Candidatus Zymogeniales</taxon>
        <taxon>Candidatus Zymogenaceae</taxon>
        <taxon>Candidatus Zymogenus</taxon>
    </lineage>
</organism>
<evidence type="ECO:0000256" key="3">
    <source>
        <dbReference type="ARBA" id="ARBA00022490"/>
    </source>
</evidence>
<dbReference type="AlphaFoldDB" id="A0A9D8KKK2"/>
<accession>A0A9D8KKK2</accession>
<dbReference type="EC" id="3.6.1.9" evidence="6"/>
<dbReference type="InterPro" id="IPR003697">
    <property type="entry name" value="Maf-like"/>
</dbReference>
<evidence type="ECO:0000256" key="2">
    <source>
        <dbReference type="ARBA" id="ARBA00004496"/>
    </source>
</evidence>
<dbReference type="Gene3D" id="3.90.950.10">
    <property type="match status" value="1"/>
</dbReference>
<dbReference type="GO" id="GO:0009117">
    <property type="term" value="P:nucleotide metabolic process"/>
    <property type="evidence" value="ECO:0007669"/>
    <property type="project" value="UniProtKB-KW"/>
</dbReference>
<evidence type="ECO:0000256" key="5">
    <source>
        <dbReference type="ARBA" id="ARBA00023080"/>
    </source>
</evidence>
<comment type="cofactor">
    <cofactor evidence="1 6">
        <name>a divalent metal cation</name>
        <dbReference type="ChEBI" id="CHEBI:60240"/>
    </cofactor>
</comment>
<comment type="catalytic activity">
    <reaction evidence="6">
        <text>UTP + H2O = UMP + diphosphate + H(+)</text>
        <dbReference type="Rhea" id="RHEA:29395"/>
        <dbReference type="ChEBI" id="CHEBI:15377"/>
        <dbReference type="ChEBI" id="CHEBI:15378"/>
        <dbReference type="ChEBI" id="CHEBI:33019"/>
        <dbReference type="ChEBI" id="CHEBI:46398"/>
        <dbReference type="ChEBI" id="CHEBI:57865"/>
        <dbReference type="EC" id="3.6.1.9"/>
    </reaction>
</comment>
<evidence type="ECO:0000256" key="4">
    <source>
        <dbReference type="ARBA" id="ARBA00022801"/>
    </source>
</evidence>
<comment type="catalytic activity">
    <reaction evidence="6">
        <text>dTTP + H2O = dTMP + diphosphate + H(+)</text>
        <dbReference type="Rhea" id="RHEA:28534"/>
        <dbReference type="ChEBI" id="CHEBI:15377"/>
        <dbReference type="ChEBI" id="CHEBI:15378"/>
        <dbReference type="ChEBI" id="CHEBI:33019"/>
        <dbReference type="ChEBI" id="CHEBI:37568"/>
        <dbReference type="ChEBI" id="CHEBI:63528"/>
        <dbReference type="EC" id="3.6.1.9"/>
    </reaction>
</comment>
<comment type="function">
    <text evidence="6">Nucleoside triphosphate pyrophosphatase that hydrolyzes dTTP and UTP. May have a dual role in cell division arrest and in preventing the incorporation of modified nucleotides into cellular nucleic acids.</text>
</comment>
<dbReference type="GO" id="GO:0005737">
    <property type="term" value="C:cytoplasm"/>
    <property type="evidence" value="ECO:0007669"/>
    <property type="project" value="UniProtKB-SubCell"/>
</dbReference>
<keyword evidence="3 6" id="KW-0963">Cytoplasm</keyword>
<evidence type="ECO:0000313" key="8">
    <source>
        <dbReference type="Proteomes" id="UP000809273"/>
    </source>
</evidence>
<dbReference type="SUPFAM" id="SSF52972">
    <property type="entry name" value="ITPase-like"/>
    <property type="match status" value="1"/>
</dbReference>
<dbReference type="PIRSF" id="PIRSF006305">
    <property type="entry name" value="Maf"/>
    <property type="match status" value="1"/>
</dbReference>
<comment type="caution">
    <text evidence="6">Lacks conserved residue(s) required for the propagation of feature annotation.</text>
</comment>
<dbReference type="Pfam" id="PF02545">
    <property type="entry name" value="Maf"/>
    <property type="match status" value="1"/>
</dbReference>
<feature type="site" description="Important for substrate specificity" evidence="6">
    <location>
        <position position="156"/>
    </location>
</feature>
<comment type="caution">
    <text evidence="7">The sequence shown here is derived from an EMBL/GenBank/DDBJ whole genome shotgun (WGS) entry which is preliminary data.</text>
</comment>
<dbReference type="Proteomes" id="UP000809273">
    <property type="component" value="Unassembled WGS sequence"/>
</dbReference>
<sequence>MTTRKIVLASNSPRRRELLSSVGIIFDVITADVDESLIGGETPSEHAERLSLEKAVKVAEIYPDAFVIGADSVVVLEGRIMGKPRDARDAKEMLQSLSGKKHSVITGYSVTAKDEGIEVSCHAETFVTMKELGIDEIAAYVATSEPMDKAGAYAVQGYASIMVREINGSYSNVVGLPVSEVVELLIKLGALKYAG</sequence>
<protein>
    <recommendedName>
        <fullName evidence="6">dTTP/UTP pyrophosphatase</fullName>
        <shortName evidence="6">dTTPase/UTPase</shortName>
        <ecNumber evidence="6">3.6.1.9</ecNumber>
    </recommendedName>
    <alternativeName>
        <fullName evidence="6">Nucleoside triphosphate pyrophosphatase</fullName>
    </alternativeName>
    <alternativeName>
        <fullName evidence="6">Nucleotide pyrophosphatase</fullName>
        <shortName evidence="6">Nucleotide PPase</shortName>
    </alternativeName>
</protein>
<keyword evidence="5 6" id="KW-0546">Nucleotide metabolism</keyword>
<keyword evidence="4 6" id="KW-0378">Hydrolase</keyword>
<feature type="site" description="Important for substrate specificity" evidence="6">
    <location>
        <position position="14"/>
    </location>
</feature>
<evidence type="ECO:0000313" key="7">
    <source>
        <dbReference type="EMBL" id="MBN1574706.1"/>
    </source>
</evidence>
<comment type="similarity">
    <text evidence="6">Belongs to the Maf family. YhdE subfamily.</text>
</comment>
<feature type="active site" description="Proton acceptor" evidence="6">
    <location>
        <position position="71"/>
    </location>
</feature>